<protein>
    <submittedName>
        <fullName evidence="2">Multidrug ABC transporter ATPase/permease</fullName>
    </submittedName>
</protein>
<proteinExistence type="predicted"/>
<accession>A0A0E4H5W4</accession>
<name>A0A0E4H5W4_9STRE</name>
<dbReference type="RefSeq" id="WP_245620332.1">
    <property type="nucleotide sequence ID" value="NZ_CTEN01000004.1"/>
</dbReference>
<dbReference type="STRING" id="1608583.BN1356_02033"/>
<dbReference type="Proteomes" id="UP000198604">
    <property type="component" value="Unassembled WGS sequence"/>
</dbReference>
<evidence type="ECO:0000313" key="3">
    <source>
        <dbReference type="Proteomes" id="UP000198604"/>
    </source>
</evidence>
<reference evidence="3" key="1">
    <citation type="submission" date="2015-03" db="EMBL/GenBank/DDBJ databases">
        <authorList>
            <person name="Urmite Genomes"/>
        </authorList>
    </citation>
    <scope>NUCLEOTIDE SEQUENCE [LARGE SCALE GENOMIC DNA]</scope>
    <source>
        <strain evidence="3">FF10</strain>
    </source>
</reference>
<keyword evidence="1" id="KW-1133">Transmembrane helix</keyword>
<feature type="transmembrane region" description="Helical" evidence="1">
    <location>
        <begin position="21"/>
        <end position="39"/>
    </location>
</feature>
<dbReference type="AlphaFoldDB" id="A0A0E4H5W4"/>
<dbReference type="InterPro" id="IPR021690">
    <property type="entry name" value="DUF3272"/>
</dbReference>
<dbReference type="Pfam" id="PF11676">
    <property type="entry name" value="DUF3272"/>
    <property type="match status" value="1"/>
</dbReference>
<organism evidence="2 3">
    <name type="scientific">Streptococcus varani</name>
    <dbReference type="NCBI Taxonomy" id="1608583"/>
    <lineage>
        <taxon>Bacteria</taxon>
        <taxon>Bacillati</taxon>
        <taxon>Bacillota</taxon>
        <taxon>Bacilli</taxon>
        <taxon>Lactobacillales</taxon>
        <taxon>Streptococcaceae</taxon>
        <taxon>Streptococcus</taxon>
    </lineage>
</organism>
<dbReference type="EMBL" id="CTEN01000004">
    <property type="protein sequence ID" value="CQR25691.1"/>
    <property type="molecule type" value="Genomic_DNA"/>
</dbReference>
<keyword evidence="1" id="KW-0812">Transmembrane</keyword>
<keyword evidence="3" id="KW-1185">Reference proteome</keyword>
<evidence type="ECO:0000256" key="1">
    <source>
        <dbReference type="SAM" id="Phobius"/>
    </source>
</evidence>
<evidence type="ECO:0000313" key="2">
    <source>
        <dbReference type="EMBL" id="CQR25691.1"/>
    </source>
</evidence>
<sequence length="83" mass="9965">MIKEKQKSAHQLIFCYTRRMRIPEFVFLALMTSLSTYWMNQSFLTGSYFWAGVFAFIVLRNLYFSYKVSRFIRVVETITKKKG</sequence>
<feature type="transmembrane region" description="Helical" evidence="1">
    <location>
        <begin position="45"/>
        <end position="63"/>
    </location>
</feature>
<gene>
    <name evidence="2" type="ORF">BN1356_02033</name>
</gene>
<keyword evidence="1" id="KW-0472">Membrane</keyword>